<dbReference type="SMART" id="SM01389">
    <property type="entry name" value="Spt4"/>
    <property type="match status" value="1"/>
</dbReference>
<evidence type="ECO:0000259" key="3">
    <source>
        <dbReference type="SMART" id="SM01389"/>
    </source>
</evidence>
<feature type="binding site" evidence="2">
    <location>
        <position position="23"/>
    </location>
    <ligand>
        <name>Zn(2+)</name>
        <dbReference type="ChEBI" id="CHEBI:29105"/>
    </ligand>
</feature>
<dbReference type="PANTHER" id="PTHR40704">
    <property type="entry name" value="TRANSCRIPTION ELONGATION FACTOR SPT4"/>
    <property type="match status" value="1"/>
</dbReference>
<name>A0A832ZTZ3_CALS0</name>
<dbReference type="PANTHER" id="PTHR40704:SF1">
    <property type="entry name" value="TRANSCRIPTION ELONGATION FACTOR SPT4"/>
    <property type="match status" value="1"/>
</dbReference>
<keyword evidence="1 2" id="KW-0804">Transcription</keyword>
<evidence type="ECO:0000256" key="1">
    <source>
        <dbReference type="ARBA" id="ARBA00023163"/>
    </source>
</evidence>
<feature type="binding site" evidence="2">
    <location>
        <position position="8"/>
    </location>
    <ligand>
        <name>Zn(2+)</name>
        <dbReference type="ChEBI" id="CHEBI:29105"/>
    </ligand>
</feature>
<protein>
    <recommendedName>
        <fullName evidence="2">Transcription elongation factor Spt4</fullName>
    </recommendedName>
</protein>
<reference evidence="4" key="1">
    <citation type="journal article" date="2020" name="ISME J.">
        <title>Gammaproteobacteria mediating utilization of methyl-, sulfur- and petroleum organic compounds in deep ocean hydrothermal plumes.</title>
        <authorList>
            <person name="Zhou Z."/>
            <person name="Liu Y."/>
            <person name="Pan J."/>
            <person name="Cron B.R."/>
            <person name="Toner B.M."/>
            <person name="Anantharaman K."/>
            <person name="Breier J.A."/>
            <person name="Dick G.J."/>
            <person name="Li M."/>
        </authorList>
    </citation>
    <scope>NUCLEOTIDE SEQUENCE</scope>
    <source>
        <strain evidence="4">SZUA-1515</strain>
    </source>
</reference>
<keyword evidence="2" id="KW-0862">Zinc</keyword>
<feature type="binding site" evidence="2">
    <location>
        <position position="20"/>
    </location>
    <ligand>
        <name>Zn(2+)</name>
        <dbReference type="ChEBI" id="CHEBI:29105"/>
    </ligand>
</feature>
<comment type="similarity">
    <text evidence="2">Belongs to the archaeal Spt4 family.</text>
</comment>
<dbReference type="AlphaFoldDB" id="A0A832ZTZ3"/>
<dbReference type="Proteomes" id="UP000608579">
    <property type="component" value="Unassembled WGS sequence"/>
</dbReference>
<sequence>MSTRERACRNCRRIVTGNVCDNCGSTNLTENYQGLLIIINPEKSKIAEVLNAKKPGYYAVKVA</sequence>
<evidence type="ECO:0000313" key="5">
    <source>
        <dbReference type="Proteomes" id="UP000608579"/>
    </source>
</evidence>
<dbReference type="NCBIfam" id="NF041664">
    <property type="entry name" value="RNAP_arch_Epp"/>
    <property type="match status" value="1"/>
</dbReference>
<evidence type="ECO:0000256" key="2">
    <source>
        <dbReference type="HAMAP-Rule" id="MF_00949"/>
    </source>
</evidence>
<dbReference type="InterPro" id="IPR022800">
    <property type="entry name" value="Spt4/RpoE2_Znf"/>
</dbReference>
<gene>
    <name evidence="2" type="primary">spt4</name>
    <name evidence="4" type="ORF">EYH45_00090</name>
</gene>
<dbReference type="EMBL" id="DQVM01000001">
    <property type="protein sequence ID" value="HIQ28944.1"/>
    <property type="molecule type" value="Genomic_DNA"/>
</dbReference>
<dbReference type="InterPro" id="IPR038589">
    <property type="entry name" value="Spt4_dom_sf"/>
</dbReference>
<dbReference type="Pfam" id="PF06093">
    <property type="entry name" value="Spt4"/>
    <property type="match status" value="1"/>
</dbReference>
<keyword evidence="2" id="KW-0479">Metal-binding</keyword>
<dbReference type="InterPro" id="IPR029040">
    <property type="entry name" value="RPABC4/Spt4"/>
</dbReference>
<feature type="binding site" evidence="2">
    <location>
        <position position="11"/>
    </location>
    <ligand>
        <name>Zn(2+)</name>
        <dbReference type="ChEBI" id="CHEBI:29105"/>
    </ligand>
</feature>
<dbReference type="HAMAP" id="MF_00949">
    <property type="entry name" value="Spt4_arch"/>
    <property type="match status" value="1"/>
</dbReference>
<keyword evidence="2" id="KW-0805">Transcription regulation</keyword>
<dbReference type="GO" id="GO:0008270">
    <property type="term" value="F:zinc ion binding"/>
    <property type="evidence" value="ECO:0007669"/>
    <property type="project" value="UniProtKB-UniRule"/>
</dbReference>
<dbReference type="GO" id="GO:0000428">
    <property type="term" value="C:DNA-directed RNA polymerase complex"/>
    <property type="evidence" value="ECO:0007669"/>
    <property type="project" value="UniProtKB-KW"/>
</dbReference>
<dbReference type="GO" id="GO:0006355">
    <property type="term" value="P:regulation of DNA-templated transcription"/>
    <property type="evidence" value="ECO:0007669"/>
    <property type="project" value="UniProtKB-UniRule"/>
</dbReference>
<comment type="caution">
    <text evidence="4">The sequence shown here is derived from an EMBL/GenBank/DDBJ whole genome shotgun (WGS) entry which is preliminary data.</text>
</comment>
<comment type="subunit">
    <text evidence="2">Heterodimer composed of Spt4 and Spt5.</text>
</comment>
<comment type="function">
    <text evidence="2">Stimulates transcription elongation.</text>
</comment>
<evidence type="ECO:0000313" key="4">
    <source>
        <dbReference type="EMBL" id="HIQ28944.1"/>
    </source>
</evidence>
<keyword evidence="4" id="KW-0240">DNA-directed RNA polymerase</keyword>
<dbReference type="Gene3D" id="2.20.28.90">
    <property type="match status" value="1"/>
</dbReference>
<dbReference type="InterPro" id="IPR007178">
    <property type="entry name" value="Spt4_arch"/>
</dbReference>
<organism evidence="4 5">
    <name type="scientific">Caldiarchaeum subterraneum</name>
    <dbReference type="NCBI Taxonomy" id="311458"/>
    <lineage>
        <taxon>Archaea</taxon>
        <taxon>Nitrososphaerota</taxon>
        <taxon>Candidatus Caldarchaeales</taxon>
        <taxon>Candidatus Caldarchaeaceae</taxon>
        <taxon>Candidatus Caldarchaeum</taxon>
    </lineage>
</organism>
<dbReference type="SUPFAM" id="SSF63393">
    <property type="entry name" value="RNA polymerase subunits"/>
    <property type="match status" value="1"/>
</dbReference>
<feature type="domain" description="Spt4/RpoE2 zinc finger" evidence="3">
    <location>
        <begin position="5"/>
        <end position="63"/>
    </location>
</feature>
<proteinExistence type="inferred from homology"/>
<accession>A0A832ZTZ3</accession>